<dbReference type="Proteomes" id="UP000565441">
    <property type="component" value="Unassembled WGS sequence"/>
</dbReference>
<keyword evidence="2 4" id="KW-1133">Transmembrane helix</keyword>
<feature type="transmembrane region" description="Helical" evidence="4">
    <location>
        <begin position="151"/>
        <end position="168"/>
    </location>
</feature>
<keyword evidence="3 4" id="KW-0472">Membrane</keyword>
<keyword evidence="4" id="KW-0406">Ion transport</keyword>
<keyword evidence="4" id="KW-0813">Transport</keyword>
<gene>
    <name evidence="5" type="ORF">D9615_002636</name>
</gene>
<dbReference type="OrthoDB" id="161814at2759"/>
<keyword evidence="1 4" id="KW-0812">Transmembrane</keyword>
<evidence type="ECO:0000256" key="2">
    <source>
        <dbReference type="ARBA" id="ARBA00022989"/>
    </source>
</evidence>
<evidence type="ECO:0000256" key="4">
    <source>
        <dbReference type="RuleBase" id="RU367022"/>
    </source>
</evidence>
<feature type="transmembrane region" description="Helical" evidence="4">
    <location>
        <begin position="126"/>
        <end position="145"/>
    </location>
</feature>
<evidence type="ECO:0000313" key="6">
    <source>
        <dbReference type="Proteomes" id="UP000565441"/>
    </source>
</evidence>
<keyword evidence="4" id="KW-0187">Copper transport</keyword>
<keyword evidence="6" id="KW-1185">Reference proteome</keyword>
<evidence type="ECO:0000256" key="1">
    <source>
        <dbReference type="ARBA" id="ARBA00022692"/>
    </source>
</evidence>
<dbReference type="Pfam" id="PF04145">
    <property type="entry name" value="Ctr"/>
    <property type="match status" value="1"/>
</dbReference>
<accession>A0A8H5HMB5</accession>
<evidence type="ECO:0000313" key="5">
    <source>
        <dbReference type="EMBL" id="KAF5386009.1"/>
    </source>
</evidence>
<dbReference type="PANTHER" id="PTHR12483">
    <property type="entry name" value="SOLUTE CARRIER FAMILY 31 COPPER TRANSPORTERS"/>
    <property type="match status" value="1"/>
</dbReference>
<reference evidence="5 6" key="1">
    <citation type="journal article" date="2020" name="ISME J.">
        <title>Uncovering the hidden diversity of litter-decomposition mechanisms in mushroom-forming fungi.</title>
        <authorList>
            <person name="Floudas D."/>
            <person name="Bentzer J."/>
            <person name="Ahren D."/>
            <person name="Johansson T."/>
            <person name="Persson P."/>
            <person name="Tunlid A."/>
        </authorList>
    </citation>
    <scope>NUCLEOTIDE SEQUENCE [LARGE SCALE GENOMIC DNA]</scope>
    <source>
        <strain evidence="5 6">CBS 661.87</strain>
    </source>
</reference>
<dbReference type="PANTHER" id="PTHR12483:SF115">
    <property type="entry name" value="COPPER TRANSPORT PROTEIN"/>
    <property type="match status" value="1"/>
</dbReference>
<dbReference type="AlphaFoldDB" id="A0A8H5HMB5"/>
<dbReference type="EMBL" id="JAACJP010000003">
    <property type="protein sequence ID" value="KAF5386009.1"/>
    <property type="molecule type" value="Genomic_DNA"/>
</dbReference>
<comment type="similarity">
    <text evidence="4">Belongs to the copper transporter (Ctr) (TC 1.A.56) family. SLC31A subfamily.</text>
</comment>
<evidence type="ECO:0000256" key="3">
    <source>
        <dbReference type="ARBA" id="ARBA00023136"/>
    </source>
</evidence>
<dbReference type="InterPro" id="IPR007274">
    <property type="entry name" value="Cop_transporter"/>
</dbReference>
<dbReference type="GO" id="GO:0005375">
    <property type="term" value="F:copper ion transmembrane transporter activity"/>
    <property type="evidence" value="ECO:0007669"/>
    <property type="project" value="UniProtKB-UniRule"/>
</dbReference>
<comment type="caution">
    <text evidence="5">The sequence shown here is derived from an EMBL/GenBank/DDBJ whole genome shotgun (WGS) entry which is preliminary data.</text>
</comment>
<sequence length="190" mass="20744">MDHGPGHGGHDMLMCSMNMLWNTQIIDTCIVFPSWHIRSHRGFVVSCLVIVALSVLYEYLREIQKKYDLHLARALVTSAKGKGRATPGAVSGRSSPEVDYEERGLLNGRNLKGVTKGTLVPPFARVVRAALYGATVFLSFFLMLVFMTYNAYLIVAVVVGAAIGHYVFGSTINVNAVLTDAVGPRTMACH</sequence>
<keyword evidence="4" id="KW-0186">Copper</keyword>
<dbReference type="GO" id="GO:0016020">
    <property type="term" value="C:membrane"/>
    <property type="evidence" value="ECO:0007669"/>
    <property type="project" value="UniProtKB-SubCell"/>
</dbReference>
<comment type="subcellular location">
    <subcellularLocation>
        <location evidence="4">Membrane</location>
        <topology evidence="4">Multi-pass membrane protein</topology>
    </subcellularLocation>
</comment>
<protein>
    <recommendedName>
        <fullName evidence="4">Copper transport protein</fullName>
    </recommendedName>
</protein>
<proteinExistence type="inferred from homology"/>
<name>A0A8H5HMB5_9AGAR</name>
<organism evidence="5 6">
    <name type="scientific">Tricholomella constricta</name>
    <dbReference type="NCBI Taxonomy" id="117010"/>
    <lineage>
        <taxon>Eukaryota</taxon>
        <taxon>Fungi</taxon>
        <taxon>Dikarya</taxon>
        <taxon>Basidiomycota</taxon>
        <taxon>Agaricomycotina</taxon>
        <taxon>Agaricomycetes</taxon>
        <taxon>Agaricomycetidae</taxon>
        <taxon>Agaricales</taxon>
        <taxon>Tricholomatineae</taxon>
        <taxon>Lyophyllaceae</taxon>
        <taxon>Tricholomella</taxon>
    </lineage>
</organism>
<feature type="transmembrane region" description="Helical" evidence="4">
    <location>
        <begin position="42"/>
        <end position="60"/>
    </location>
</feature>